<protein>
    <submittedName>
        <fullName evidence="1">Uncharacterized protein</fullName>
    </submittedName>
</protein>
<organism evidence="1 2">
    <name type="scientific">Kingella denitrificans ATCC 33394</name>
    <dbReference type="NCBI Taxonomy" id="888741"/>
    <lineage>
        <taxon>Bacteria</taxon>
        <taxon>Pseudomonadati</taxon>
        <taxon>Pseudomonadota</taxon>
        <taxon>Betaproteobacteria</taxon>
        <taxon>Neisseriales</taxon>
        <taxon>Neisseriaceae</taxon>
        <taxon>Kingella</taxon>
    </lineage>
</organism>
<evidence type="ECO:0000313" key="2">
    <source>
        <dbReference type="Proteomes" id="UP000004088"/>
    </source>
</evidence>
<gene>
    <name evidence="1" type="ORF">HMPREF9098_0260</name>
</gene>
<dbReference type="Proteomes" id="UP000004088">
    <property type="component" value="Unassembled WGS sequence"/>
</dbReference>
<keyword evidence="2" id="KW-1185">Reference proteome</keyword>
<evidence type="ECO:0000313" key="1">
    <source>
        <dbReference type="EMBL" id="EGC18111.1"/>
    </source>
</evidence>
<sequence>MAAGCCSCSDKVQAAFKTMKKQPAHYLFCFGPKAITIPSF</sequence>
<dbReference type="AlphaFoldDB" id="F0EWN0"/>
<proteinExistence type="predicted"/>
<reference evidence="1 2" key="1">
    <citation type="submission" date="2011-01" db="EMBL/GenBank/DDBJ databases">
        <authorList>
            <person name="Muzny D."/>
            <person name="Qin X."/>
            <person name="Deng J."/>
            <person name="Jiang H."/>
            <person name="Liu Y."/>
            <person name="Qu J."/>
            <person name="Song X.-Z."/>
            <person name="Zhang L."/>
            <person name="Thornton R."/>
            <person name="Coyle M."/>
            <person name="Francisco L."/>
            <person name="Jackson L."/>
            <person name="Javaid M."/>
            <person name="Korchina V."/>
            <person name="Kovar C."/>
            <person name="Mata R."/>
            <person name="Mathew T."/>
            <person name="Ngo R."/>
            <person name="Nguyen L."/>
            <person name="Nguyen N."/>
            <person name="Okwuonu G."/>
            <person name="Ongeri F."/>
            <person name="Pham C."/>
            <person name="Simmons D."/>
            <person name="Wilczek-Boney K."/>
            <person name="Hale W."/>
            <person name="Jakkamsetti A."/>
            <person name="Pham P."/>
            <person name="Ruth R."/>
            <person name="San Lucas F."/>
            <person name="Warren J."/>
            <person name="Zhang J."/>
            <person name="Zhao Z."/>
            <person name="Zhou C."/>
            <person name="Zhu D."/>
            <person name="Lee S."/>
            <person name="Bess C."/>
            <person name="Blankenburg K."/>
            <person name="Forbes L."/>
            <person name="Fu Q."/>
            <person name="Gubbala S."/>
            <person name="Hirani K."/>
            <person name="Jayaseelan J.C."/>
            <person name="Lara F."/>
            <person name="Munidasa M."/>
            <person name="Palculict T."/>
            <person name="Patil S."/>
            <person name="Pu L.-L."/>
            <person name="Saada N."/>
            <person name="Tang L."/>
            <person name="Weissenberger G."/>
            <person name="Zhu Y."/>
            <person name="Hemphill L."/>
            <person name="Shang Y."/>
            <person name="Youmans B."/>
            <person name="Ayvaz T."/>
            <person name="Ross M."/>
            <person name="Santibanez J."/>
            <person name="Aqrawi P."/>
            <person name="Gross S."/>
            <person name="Joshi V."/>
            <person name="Fowler G."/>
            <person name="Nazareth L."/>
            <person name="Reid J."/>
            <person name="Worley K."/>
            <person name="Petrosino J."/>
            <person name="Highlander S."/>
            <person name="Gibbs R."/>
        </authorList>
    </citation>
    <scope>NUCLEOTIDE SEQUENCE [LARGE SCALE GENOMIC DNA]</scope>
    <source>
        <strain evidence="1 2">ATCC 33394</strain>
    </source>
</reference>
<name>F0EWN0_9NEIS</name>
<dbReference type="EMBL" id="AEWV01000006">
    <property type="protein sequence ID" value="EGC18111.1"/>
    <property type="molecule type" value="Genomic_DNA"/>
</dbReference>
<dbReference type="HOGENOM" id="CLU_3290955_0_0_4"/>
<comment type="caution">
    <text evidence="1">The sequence shown here is derived from an EMBL/GenBank/DDBJ whole genome shotgun (WGS) entry which is preliminary data.</text>
</comment>
<accession>F0EWN0</accession>